<dbReference type="Pfam" id="PF10078">
    <property type="entry name" value="DUF2316"/>
    <property type="match status" value="1"/>
</dbReference>
<evidence type="ECO:0000313" key="2">
    <source>
        <dbReference type="Proteomes" id="UP001242903"/>
    </source>
</evidence>
<proteinExistence type="predicted"/>
<keyword evidence="2" id="KW-1185">Reference proteome</keyword>
<comment type="caution">
    <text evidence="1">The sequence shown here is derived from an EMBL/GenBank/DDBJ whole genome shotgun (WGS) entry which is preliminary data.</text>
</comment>
<sequence length="43" mass="5005">MFGLILQSTEYLSNKLQSQGIIGYPYSKLVGDSRDYWFLDTKK</sequence>
<organism evidence="1 2">
    <name type="scientific">Leuconostoc falkenbergense</name>
    <dbReference type="NCBI Taxonomy" id="2766470"/>
    <lineage>
        <taxon>Bacteria</taxon>
        <taxon>Bacillati</taxon>
        <taxon>Bacillota</taxon>
        <taxon>Bacilli</taxon>
        <taxon>Lactobacillales</taxon>
        <taxon>Lactobacillaceae</taxon>
        <taxon>Leuconostoc</taxon>
    </lineage>
</organism>
<dbReference type="RefSeq" id="WP_289457145.1">
    <property type="nucleotide sequence ID" value="NZ_JAUCAQ010000031.1"/>
</dbReference>
<name>A0ABT7S1G6_9LACO</name>
<accession>A0ABT7S1G6</accession>
<protein>
    <submittedName>
        <fullName evidence="1">DUF2316 family protein</fullName>
    </submittedName>
</protein>
<gene>
    <name evidence="1" type="ORF">QUE93_10415</name>
</gene>
<evidence type="ECO:0000313" key="1">
    <source>
        <dbReference type="EMBL" id="MDM7647421.1"/>
    </source>
</evidence>
<dbReference type="Proteomes" id="UP001242903">
    <property type="component" value="Unassembled WGS sequence"/>
</dbReference>
<reference evidence="1 2" key="1">
    <citation type="submission" date="2023-06" db="EMBL/GenBank/DDBJ databases">
        <title>Draft Genome Sequences of lactic acid bacteria strains isolated from fermented milk products.</title>
        <authorList>
            <person name="Elcheninov A.G."/>
            <person name="Klyukina A."/>
            <person name="Zayulina K.S."/>
            <person name="Gavirova L.A."/>
            <person name="Shcherbakova P.A."/>
            <person name="Shestakov A.I."/>
            <person name="Kublanov I.V."/>
            <person name="Kochetkova T.V."/>
        </authorList>
    </citation>
    <scope>NUCLEOTIDE SEQUENCE [LARGE SCALE GENOMIC DNA]</scope>
    <source>
        <strain evidence="1 2">TOM.81</strain>
    </source>
</reference>
<dbReference type="InterPro" id="IPR018757">
    <property type="entry name" value="DUF2316"/>
</dbReference>
<dbReference type="EMBL" id="JAUCAQ010000031">
    <property type="protein sequence ID" value="MDM7647421.1"/>
    <property type="molecule type" value="Genomic_DNA"/>
</dbReference>